<evidence type="ECO:0000256" key="1">
    <source>
        <dbReference type="SAM" id="MobiDB-lite"/>
    </source>
</evidence>
<evidence type="ECO:0000259" key="2">
    <source>
        <dbReference type="Pfam" id="PF20167"/>
    </source>
</evidence>
<proteinExistence type="predicted"/>
<evidence type="ECO:0000313" key="4">
    <source>
        <dbReference type="RefSeq" id="XP_039131883.1"/>
    </source>
</evidence>
<keyword evidence="3" id="KW-1185">Reference proteome</keyword>
<dbReference type="GeneID" id="120268634"/>
<feature type="compositionally biased region" description="Basic and acidic residues" evidence="1">
    <location>
        <begin position="200"/>
        <end position="218"/>
    </location>
</feature>
<dbReference type="Pfam" id="PF20167">
    <property type="entry name" value="Transposase_32"/>
    <property type="match status" value="1"/>
</dbReference>
<evidence type="ECO:0000313" key="3">
    <source>
        <dbReference type="Proteomes" id="UP001515500"/>
    </source>
</evidence>
<dbReference type="Proteomes" id="UP001515500">
    <property type="component" value="Chromosome 9"/>
</dbReference>
<dbReference type="RefSeq" id="XP_039131883.1">
    <property type="nucleotide sequence ID" value="XM_039275949.1"/>
</dbReference>
<feature type="compositionally biased region" description="Basic and acidic residues" evidence="1">
    <location>
        <begin position="77"/>
        <end position="102"/>
    </location>
</feature>
<feature type="region of interest" description="Disordered" evidence="1">
    <location>
        <begin position="1"/>
        <end position="169"/>
    </location>
</feature>
<feature type="domain" description="Putative plant transposon protein" evidence="2">
    <location>
        <begin position="251"/>
        <end position="397"/>
    </location>
</feature>
<dbReference type="AlphaFoldDB" id="A0AB40C062"/>
<accession>A0AB40C062</accession>
<feature type="region of interest" description="Disordered" evidence="1">
    <location>
        <begin position="182"/>
        <end position="249"/>
    </location>
</feature>
<name>A0AB40C062_DIOCR</name>
<gene>
    <name evidence="4" type="primary">LOC120268634</name>
</gene>
<feature type="compositionally biased region" description="Basic and acidic residues" evidence="1">
    <location>
        <begin position="10"/>
        <end position="20"/>
    </location>
</feature>
<feature type="compositionally biased region" description="Basic and acidic residues" evidence="1">
    <location>
        <begin position="236"/>
        <end position="249"/>
    </location>
</feature>
<dbReference type="InterPro" id="IPR046796">
    <property type="entry name" value="Transposase_32_dom"/>
</dbReference>
<sequence length="511" mass="56814">MRGTDSGESPPRREESKDLGKAIFPYVSSQDAEVREARTSSQDLSSGVKDRDDLLRWVRESFPGAYVQRAEEDEQEDSAKVAEGEGLEEQHARGEDAVEKEATPAQAEEAANKRSTDAPTSAEEEAAAILSEVMGNIHQNADVPIDTDNITAQVTTTPPTSESSHSSDEILLKDCVAQIAKGKKVASEKKAQSRKKIQKKEKTSKSKRKSFSDPEGEKSSASSKKEKKKKATQQAKDSDEDRFRDKASEKKFESVEGRGVVVERMIDEGAFEKFSEFKLEVKGNCEEGIELNEEVLKEITGGRTESWGVESRLPASTITAKYNILFRLGIQNWLLVPLNSSIVKELALLLFAIGTGKKFNLGRLIFQNIVKEADCTSSSTSLGYPALLLQYLLQHGVQLRKGEVVTAVKKLKISQKLFNPGKKIDLPVRRVSPPSMPEDKEEANLLVAEEYEKMLKEQLEDVESRQRALSAELFIIAKQKQKILSRLEILEKKKKREDDGHDSGGDEDQEA</sequence>
<protein>
    <submittedName>
        <fullName evidence="4">Uncharacterized protein LOC120268634</fullName>
    </submittedName>
</protein>
<reference evidence="4" key="1">
    <citation type="submission" date="2025-08" db="UniProtKB">
        <authorList>
            <consortium name="RefSeq"/>
        </authorList>
    </citation>
    <scope>IDENTIFICATION</scope>
</reference>
<feature type="compositionally biased region" description="Basic and acidic residues" evidence="1">
    <location>
        <begin position="48"/>
        <end position="59"/>
    </location>
</feature>
<organism evidence="3 4">
    <name type="scientific">Dioscorea cayennensis subsp. rotundata</name>
    <name type="common">White Guinea yam</name>
    <name type="synonym">Dioscorea rotundata</name>
    <dbReference type="NCBI Taxonomy" id="55577"/>
    <lineage>
        <taxon>Eukaryota</taxon>
        <taxon>Viridiplantae</taxon>
        <taxon>Streptophyta</taxon>
        <taxon>Embryophyta</taxon>
        <taxon>Tracheophyta</taxon>
        <taxon>Spermatophyta</taxon>
        <taxon>Magnoliopsida</taxon>
        <taxon>Liliopsida</taxon>
        <taxon>Dioscoreales</taxon>
        <taxon>Dioscoreaceae</taxon>
        <taxon>Dioscorea</taxon>
    </lineage>
</organism>
<feature type="compositionally biased region" description="Low complexity" evidence="1">
    <location>
        <begin position="155"/>
        <end position="164"/>
    </location>
</feature>